<dbReference type="Proteomes" id="UP000801428">
    <property type="component" value="Unassembled WGS sequence"/>
</dbReference>
<keyword evidence="5" id="KW-1185">Reference proteome</keyword>
<dbReference type="Pfam" id="PF00857">
    <property type="entry name" value="Isochorismatase"/>
    <property type="match status" value="1"/>
</dbReference>
<dbReference type="EMBL" id="SWKU01000019">
    <property type="protein sequence ID" value="KAF2998664.1"/>
    <property type="molecule type" value="Genomic_DNA"/>
</dbReference>
<dbReference type="SUPFAM" id="SSF52499">
    <property type="entry name" value="Isochorismatase-like hydrolases"/>
    <property type="match status" value="1"/>
</dbReference>
<gene>
    <name evidence="4" type="ORF">E8E13_008113</name>
</gene>
<dbReference type="PANTHER" id="PTHR11895">
    <property type="entry name" value="TRANSAMIDASE"/>
    <property type="match status" value="1"/>
</dbReference>
<evidence type="ECO:0000256" key="1">
    <source>
        <dbReference type="ARBA" id="ARBA00006336"/>
    </source>
</evidence>
<dbReference type="InterPro" id="IPR023631">
    <property type="entry name" value="Amidase_dom"/>
</dbReference>
<accession>A0A9P4T8T3</accession>
<dbReference type="OrthoDB" id="167809at2759"/>
<dbReference type="AlphaFoldDB" id="A0A9P4T8T3"/>
<evidence type="ECO:0000259" key="3">
    <source>
        <dbReference type="Pfam" id="PF01425"/>
    </source>
</evidence>
<dbReference type="SUPFAM" id="SSF75304">
    <property type="entry name" value="Amidase signature (AS) enzymes"/>
    <property type="match status" value="1"/>
</dbReference>
<dbReference type="InterPro" id="IPR000868">
    <property type="entry name" value="Isochorismatase-like_dom"/>
</dbReference>
<evidence type="ECO:0008006" key="6">
    <source>
        <dbReference type="Google" id="ProtNLM"/>
    </source>
</evidence>
<dbReference type="Gene3D" id="1.20.58.1700">
    <property type="match status" value="1"/>
</dbReference>
<proteinExistence type="inferred from homology"/>
<organism evidence="4 5">
    <name type="scientific">Curvularia kusanoi</name>
    <name type="common">Cochliobolus kusanoi</name>
    <dbReference type="NCBI Taxonomy" id="90978"/>
    <lineage>
        <taxon>Eukaryota</taxon>
        <taxon>Fungi</taxon>
        <taxon>Dikarya</taxon>
        <taxon>Ascomycota</taxon>
        <taxon>Pezizomycotina</taxon>
        <taxon>Dothideomycetes</taxon>
        <taxon>Pleosporomycetidae</taxon>
        <taxon>Pleosporales</taxon>
        <taxon>Pleosporineae</taxon>
        <taxon>Pleosporaceae</taxon>
        <taxon>Curvularia</taxon>
    </lineage>
</organism>
<comment type="similarity">
    <text evidence="1">Belongs to the isochorismatase family.</text>
</comment>
<dbReference type="CDD" id="cd00431">
    <property type="entry name" value="cysteine_hydrolases"/>
    <property type="match status" value="1"/>
</dbReference>
<dbReference type="Pfam" id="PF01425">
    <property type="entry name" value="Amidase"/>
    <property type="match status" value="1"/>
</dbReference>
<feature type="domain" description="Amidase" evidence="3">
    <location>
        <begin position="273"/>
        <end position="701"/>
    </location>
</feature>
<dbReference type="GO" id="GO:0003824">
    <property type="term" value="F:catalytic activity"/>
    <property type="evidence" value="ECO:0007669"/>
    <property type="project" value="InterPro"/>
</dbReference>
<sequence>MARTLSLKDAKPYEYRFEPERTALIIIDVQKDFVDPAGFGSIQCGSPEIFAGVRAVVERIKPVLDACRMLGLHIVHTREGHRPDLSDLPASKRYRQMNSPSGHHTLGIGDQGPMGRLLIRGEEGHDIVEEVYPRPGETVIDKSGKGSFWATDLHRKLMGKGITHLLFAGVTTECCVTTTAREAADRGFECCMLEDCTSGFNSKFARTSLNMICSYDGLFGFVASSRDLLEHCQSYSQIMPSITFPAERQHDLNLTEIRRRYNGGNLNPVELVHTVLDRIDRIASDHPYVWIHLRRREDLASEASQLIQKFAGQPLPPLYGVPFAVKDNIDVAGIPTTAACPSYTYVPTETAPTVVRLLEAGALLIGKTNMDQLATGLSGCRSPYGNPTSIYGDGRYISGGSSSGSAVAVASGMVTFSLGTDTAGSGRIPASLNGIVGIKPTKGTLSARGVVPACRSLDTVSVFATSVPDARGIWQILEGYDPDDAYAKPPHGLPLKAMDYRGVAAGGFTFAIPPIEALRSCDERFQTLFSQAITRLTSCGGRLLPLSSEDYKPFAEASDLLYAGALVNERIACIGTEFVIANLDSLHATTRELFSRVLSRDAKPWDVFADQTKQVQCMRKSQQLFEKIDIIVLPGVPSHPTVSDMERDPLNLNTRLGEFTHFANVLDLCAINLNVAFYDLNGKSMPFGISLIGATGMDGRVMDIAEYLESHPFPGH</sequence>
<evidence type="ECO:0000313" key="5">
    <source>
        <dbReference type="Proteomes" id="UP000801428"/>
    </source>
</evidence>
<dbReference type="Gene3D" id="3.90.1300.10">
    <property type="entry name" value="Amidase signature (AS) domain"/>
    <property type="match status" value="1"/>
</dbReference>
<reference evidence="4" key="1">
    <citation type="submission" date="2019-04" db="EMBL/GenBank/DDBJ databases">
        <title>Sequencing of skin fungus with MAO and IRED activity.</title>
        <authorList>
            <person name="Marsaioli A.J."/>
            <person name="Bonatto J.M.C."/>
            <person name="Reis Junior O."/>
        </authorList>
    </citation>
    <scope>NUCLEOTIDE SEQUENCE</scope>
    <source>
        <strain evidence="4">30M1</strain>
    </source>
</reference>
<feature type="domain" description="Isochorismatase-like" evidence="2">
    <location>
        <begin position="22"/>
        <end position="212"/>
    </location>
</feature>
<dbReference type="InterPro" id="IPR000120">
    <property type="entry name" value="Amidase"/>
</dbReference>
<dbReference type="InterPro" id="IPR036380">
    <property type="entry name" value="Isochorismatase-like_sf"/>
</dbReference>
<dbReference type="InterPro" id="IPR036928">
    <property type="entry name" value="AS_sf"/>
</dbReference>
<dbReference type="PANTHER" id="PTHR11895:SF169">
    <property type="entry name" value="GLUTAMYL-TRNA(GLN) AMIDOTRANSFERASE"/>
    <property type="match status" value="1"/>
</dbReference>
<comment type="caution">
    <text evidence="4">The sequence shown here is derived from an EMBL/GenBank/DDBJ whole genome shotgun (WGS) entry which is preliminary data.</text>
</comment>
<dbReference type="Gene3D" id="3.40.50.850">
    <property type="entry name" value="Isochorismatase-like"/>
    <property type="match status" value="1"/>
</dbReference>
<name>A0A9P4T8T3_CURKU</name>
<evidence type="ECO:0000313" key="4">
    <source>
        <dbReference type="EMBL" id="KAF2998664.1"/>
    </source>
</evidence>
<protein>
    <recommendedName>
        <fullName evidence="6">Amidase</fullName>
    </recommendedName>
</protein>
<evidence type="ECO:0000259" key="2">
    <source>
        <dbReference type="Pfam" id="PF00857"/>
    </source>
</evidence>